<evidence type="ECO:0000313" key="12">
    <source>
        <dbReference type="Proteomes" id="UP000310685"/>
    </source>
</evidence>
<evidence type="ECO:0000313" key="9">
    <source>
        <dbReference type="Proteomes" id="UP000305362"/>
    </source>
</evidence>
<evidence type="ECO:0000313" key="4">
    <source>
        <dbReference type="EMBL" id="TIB77145.1"/>
    </source>
</evidence>
<dbReference type="Proteomes" id="UP000310685">
    <property type="component" value="Unassembled WGS sequence"/>
</dbReference>
<evidence type="ECO:0000313" key="13">
    <source>
        <dbReference type="Proteomes" id="UP000310708"/>
    </source>
</evidence>
<sequence>MNKYECFDGAINFESDLNLIDASKFRQVPDNQEVFIGKDSEVSVIVEVLEHVKEAKTDEEAAKFHFDSLAYDNDCEDYSIDQPIEYLPGDKIFIVGEQKITKNDEDQKIKIALAVIRIQDKYDLKVL</sequence>
<comment type="caution">
    <text evidence="4">The sequence shown here is derived from an EMBL/GenBank/DDBJ whole genome shotgun (WGS) entry which is preliminary data.</text>
</comment>
<name>A0A4T0LL57_9BASI</name>
<organism evidence="4 12">
    <name type="scientific">Wallemia mellicola</name>
    <dbReference type="NCBI Taxonomy" id="1708541"/>
    <lineage>
        <taxon>Eukaryota</taxon>
        <taxon>Fungi</taxon>
        <taxon>Dikarya</taxon>
        <taxon>Basidiomycota</taxon>
        <taxon>Wallemiomycotina</taxon>
        <taxon>Wallemiomycetes</taxon>
        <taxon>Wallemiales</taxon>
        <taxon>Wallemiaceae</taxon>
        <taxon>Wallemia</taxon>
    </lineage>
</organism>
<dbReference type="Proteomes" id="UP000305647">
    <property type="component" value="Unassembled WGS sequence"/>
</dbReference>
<dbReference type="PANTHER" id="PTHR15837">
    <property type="entry name" value="RAN GUANINE NUCLEOTIDE RELEASE FACTOR"/>
    <property type="match status" value="1"/>
</dbReference>
<proteinExistence type="inferred from homology"/>
<dbReference type="PANTHER" id="PTHR15837:SF0">
    <property type="entry name" value="RAN GUANINE NUCLEOTIDE RELEASE FACTOR"/>
    <property type="match status" value="1"/>
</dbReference>
<protein>
    <submittedName>
        <fullName evidence="4">Mog1p/PsbP-like protein</fullName>
    </submittedName>
</protein>
<keyword evidence="2" id="KW-0813">Transport</keyword>
<evidence type="ECO:0000256" key="2">
    <source>
        <dbReference type="ARBA" id="ARBA00022448"/>
    </source>
</evidence>
<dbReference type="OrthoDB" id="10255285at2759"/>
<evidence type="ECO:0000313" key="7">
    <source>
        <dbReference type="EMBL" id="TIC64752.1"/>
    </source>
</evidence>
<dbReference type="AlphaFoldDB" id="A0A4T0LL57"/>
<evidence type="ECO:0000313" key="6">
    <source>
        <dbReference type="EMBL" id="TIC63218.1"/>
    </source>
</evidence>
<evidence type="ECO:0000256" key="3">
    <source>
        <dbReference type="ARBA" id="ARBA00022927"/>
    </source>
</evidence>
<comment type="similarity">
    <text evidence="1">Belongs to the MOG1 family.</text>
</comment>
<dbReference type="Gene3D" id="3.40.1000.10">
    <property type="entry name" value="Mog1/PsbP, alpha/beta/alpha sandwich"/>
    <property type="match status" value="1"/>
</dbReference>
<accession>A0A4T0LL57</accession>
<dbReference type="EMBL" id="SPRW01000038">
    <property type="protein sequence ID" value="TIC63218.1"/>
    <property type="molecule type" value="Genomic_DNA"/>
</dbReference>
<dbReference type="GO" id="GO:0005085">
    <property type="term" value="F:guanyl-nucleotide exchange factor activity"/>
    <property type="evidence" value="ECO:0007669"/>
    <property type="project" value="TreeGrafter"/>
</dbReference>
<dbReference type="InterPro" id="IPR007681">
    <property type="entry name" value="Mog1"/>
</dbReference>
<evidence type="ECO:0000313" key="8">
    <source>
        <dbReference type="EMBL" id="TIC69965.1"/>
    </source>
</evidence>
<dbReference type="GO" id="GO:0031267">
    <property type="term" value="F:small GTPase binding"/>
    <property type="evidence" value="ECO:0007669"/>
    <property type="project" value="TreeGrafter"/>
</dbReference>
<dbReference type="Proteomes" id="UP000310708">
    <property type="component" value="Unassembled WGS sequence"/>
</dbReference>
<reference evidence="9 10" key="1">
    <citation type="submission" date="2019-03" db="EMBL/GenBank/DDBJ databases">
        <title>Sequencing 25 genomes of Wallemia mellicola.</title>
        <authorList>
            <person name="Gostincar C."/>
        </authorList>
    </citation>
    <scope>NUCLEOTIDE SEQUENCE [LARGE SCALE GENOMIC DNA]</scope>
    <source>
        <strain evidence="6 11">EXF-1274</strain>
        <strain evidence="8 9">EXF-1277</strain>
        <strain evidence="4 12">EXF-6152</strain>
        <strain evidence="7 13">EXF-757</strain>
        <strain evidence="5 10">EXF-8738</strain>
    </source>
</reference>
<dbReference type="SUPFAM" id="SSF55724">
    <property type="entry name" value="Mog1p/PsbP-like"/>
    <property type="match status" value="1"/>
</dbReference>
<gene>
    <name evidence="7" type="ORF">E3Q01_02569</name>
    <name evidence="6" type="ORF">E3Q02_03137</name>
    <name evidence="8" type="ORF">E3Q03_01138</name>
    <name evidence="5" type="ORF">E3Q10_02907</name>
    <name evidence="4" type="ORF">E3Q22_03186</name>
</gene>
<dbReference type="EMBL" id="SPRV01000008">
    <property type="protein sequence ID" value="TIC69965.1"/>
    <property type="molecule type" value="Genomic_DNA"/>
</dbReference>
<dbReference type="GO" id="GO:0006606">
    <property type="term" value="P:protein import into nucleus"/>
    <property type="evidence" value="ECO:0007669"/>
    <property type="project" value="TreeGrafter"/>
</dbReference>
<dbReference type="Proteomes" id="UP000309601">
    <property type="component" value="Unassembled WGS sequence"/>
</dbReference>
<evidence type="ECO:0000313" key="5">
    <source>
        <dbReference type="EMBL" id="TIC28862.1"/>
    </source>
</evidence>
<dbReference type="EMBL" id="SPRC01000037">
    <property type="protein sequence ID" value="TIB77145.1"/>
    <property type="molecule type" value="Genomic_DNA"/>
</dbReference>
<dbReference type="EMBL" id="SPRO01000033">
    <property type="protein sequence ID" value="TIC28862.1"/>
    <property type="molecule type" value="Genomic_DNA"/>
</dbReference>
<keyword evidence="3" id="KW-0653">Protein transport</keyword>
<dbReference type="EMBL" id="SPRX01000030">
    <property type="protein sequence ID" value="TIC64752.1"/>
    <property type="molecule type" value="Genomic_DNA"/>
</dbReference>
<dbReference type="Pfam" id="PF04603">
    <property type="entry name" value="Mog1"/>
    <property type="match status" value="1"/>
</dbReference>
<evidence type="ECO:0000313" key="10">
    <source>
        <dbReference type="Proteomes" id="UP000305647"/>
    </source>
</evidence>
<evidence type="ECO:0000256" key="1">
    <source>
        <dbReference type="ARBA" id="ARBA00010307"/>
    </source>
</evidence>
<dbReference type="GO" id="GO:0005634">
    <property type="term" value="C:nucleus"/>
    <property type="evidence" value="ECO:0007669"/>
    <property type="project" value="TreeGrafter"/>
</dbReference>
<dbReference type="Proteomes" id="UP000305362">
    <property type="component" value="Unassembled WGS sequence"/>
</dbReference>
<evidence type="ECO:0000313" key="11">
    <source>
        <dbReference type="Proteomes" id="UP000309601"/>
    </source>
</evidence>
<dbReference type="InterPro" id="IPR016123">
    <property type="entry name" value="Mog1/PsbP_a/b/a-sand"/>
</dbReference>